<comment type="caution">
    <text evidence="1">The sequence shown here is derived from an EMBL/GenBank/DDBJ whole genome shotgun (WGS) entry which is preliminary data.</text>
</comment>
<sequence>MNVFFEKFIEIRTTSLLSSHVERMHSSSAIISRLIVKRTHSAVFFSIESSLLIASKTLDIVKKSSTTRIDEIEKNFGKSNVAQI</sequence>
<dbReference type="AlphaFoldDB" id="A0A397TZJ7"/>
<name>A0A397TZJ7_9GLOM</name>
<dbReference type="EMBL" id="QKWP01004718">
    <property type="protein sequence ID" value="RIB00246.1"/>
    <property type="molecule type" value="Genomic_DNA"/>
</dbReference>
<evidence type="ECO:0000313" key="1">
    <source>
        <dbReference type="EMBL" id="RIB00246.1"/>
    </source>
</evidence>
<dbReference type="Proteomes" id="UP000266673">
    <property type="component" value="Unassembled WGS sequence"/>
</dbReference>
<proteinExistence type="predicted"/>
<protein>
    <submittedName>
        <fullName evidence="1">Uncharacterized protein</fullName>
    </submittedName>
</protein>
<accession>A0A397TZJ7</accession>
<evidence type="ECO:0000313" key="2">
    <source>
        <dbReference type="Proteomes" id="UP000266673"/>
    </source>
</evidence>
<organism evidence="1 2">
    <name type="scientific">Gigaspora rosea</name>
    <dbReference type="NCBI Taxonomy" id="44941"/>
    <lineage>
        <taxon>Eukaryota</taxon>
        <taxon>Fungi</taxon>
        <taxon>Fungi incertae sedis</taxon>
        <taxon>Mucoromycota</taxon>
        <taxon>Glomeromycotina</taxon>
        <taxon>Glomeromycetes</taxon>
        <taxon>Diversisporales</taxon>
        <taxon>Gigasporaceae</taxon>
        <taxon>Gigaspora</taxon>
    </lineage>
</organism>
<reference evidence="1 2" key="1">
    <citation type="submission" date="2018-06" db="EMBL/GenBank/DDBJ databases">
        <title>Comparative genomics reveals the genomic features of Rhizophagus irregularis, R. cerebriforme, R. diaphanum and Gigaspora rosea, and their symbiotic lifestyle signature.</title>
        <authorList>
            <person name="Morin E."/>
            <person name="San Clemente H."/>
            <person name="Chen E.C.H."/>
            <person name="De La Providencia I."/>
            <person name="Hainaut M."/>
            <person name="Kuo A."/>
            <person name="Kohler A."/>
            <person name="Murat C."/>
            <person name="Tang N."/>
            <person name="Roy S."/>
            <person name="Loubradou J."/>
            <person name="Henrissat B."/>
            <person name="Grigoriev I.V."/>
            <person name="Corradi N."/>
            <person name="Roux C."/>
            <person name="Martin F.M."/>
        </authorList>
    </citation>
    <scope>NUCLEOTIDE SEQUENCE [LARGE SCALE GENOMIC DNA]</scope>
    <source>
        <strain evidence="1 2">DAOM 194757</strain>
    </source>
</reference>
<keyword evidence="2" id="KW-1185">Reference proteome</keyword>
<gene>
    <name evidence="1" type="ORF">C2G38_2235003</name>
</gene>